<protein>
    <submittedName>
        <fullName evidence="2">Uncharacterized protein</fullName>
    </submittedName>
</protein>
<dbReference type="EMBL" id="CAMXCT010001163">
    <property type="protein sequence ID" value="CAI3987410.1"/>
    <property type="molecule type" value="Genomic_DNA"/>
</dbReference>
<dbReference type="Proteomes" id="UP001152797">
    <property type="component" value="Unassembled WGS sequence"/>
</dbReference>
<evidence type="ECO:0000256" key="1">
    <source>
        <dbReference type="SAM" id="MobiDB-lite"/>
    </source>
</evidence>
<name>A0A9P1FUL7_9DINO</name>
<keyword evidence="4" id="KW-1185">Reference proteome</keyword>
<comment type="caution">
    <text evidence="2">The sequence shown here is derived from an EMBL/GenBank/DDBJ whole genome shotgun (WGS) entry which is preliminary data.</text>
</comment>
<reference evidence="2" key="1">
    <citation type="submission" date="2022-10" db="EMBL/GenBank/DDBJ databases">
        <authorList>
            <person name="Chen Y."/>
            <person name="Dougan E. K."/>
            <person name="Chan C."/>
            <person name="Rhodes N."/>
            <person name="Thang M."/>
        </authorList>
    </citation>
    <scope>NUCLEOTIDE SEQUENCE</scope>
</reference>
<sequence>MQVGDGEPFQVQTSLSLRLTRNSRTLLLHNVETGEVCTVEESQDWSKVTLTCSDDTGPVLQHVDQSGSQSVTSVFHWLQLQKDEDDLIDLADDSRTAWSDAVKVTVPLALSLKKSQSVFTCELQAHKCPNRSCCCIFWHIRWLVDWLGGHQSSNFIGQGAKSWATKLAAYLVFVVDGLDEEEELQQTCRSHFLESGNSKLRQSPREGEAPTGNIQMTEYSGSTFAILVMLAHWSARGTHKRSQWKLDAGQVQSRAVSLVMLLIDTFVAADLAMEIAGIKVILLRRDAEVFLDWPAFCSVAKTKLLLRVFGPDDSEVPLHEALLRLCQEEINTRCSQNRRRAATLGLAVVTWALMLVIEGSKQDPIWQQTELWQLQPLRTARQYRRISGQMKAAVVGRTQQCHLRSVSTVLAGMPGSSGKQRGSDYVHHERYSYLQEAKQIFSAGDSISLTIDGVQLGDPILNLIAWDCKTKQGFICPPQVTRQVNAVTGLQQGPEALAGQTEKFMNPPLAGEQPDAKRRRLNGKTKPSVPRLPTLHWIHDVRHCLEQLGRPLREFVAMEDSIPEDAPPALLTLCTDQEALQIAATNFMKWHLNLMCEHVYDPQHRRSNDATLGLAESGLLASCSMSLNLFNIKFGPYLKGGWHTLIKETAEKISRDLSPNDPVLKYYMPSILLDNDEPWHANTESRRAQFLRDLPTQAFVTSKGAKASLSRFNSVTQAALFVEKHWSAQTFLFTMTCLLQGWVAYADQLWDPDPCQSGSQGSGLAFGSGHGTSSAGASASKGTSKQDAKNEAKEALEKMRGKSVNTFHAMTRYLNDPESKCFCRILAFLQEPEAEASGLMLHRLRGEVATREQYAAWADWSFLEELKAMVLVLKDQRKLRRIGFNMSLLMSGINQDEVAIDNSTASTVFSCMRSLLKFRCGSMLWHTWSLPGLSAILLKAEEEKVERGLQLLKRIYEATEAASTNGSLATKQLLHGQGSSSPAMRWTLRALAKEDFQHVPPHVQHFLLDLWSSLLNSKSVEDLQKLQREHETRTASSKHISKMEAWRVGTQHSLLKSYDRKEISATNFVFLPVGFDETALFHAPLKASSDDTQAELDFCKKLKEVTGQATWPTFSPESQQQIFANLALLDYIHSGDGDWSKVETAYRASFLPEGHCVSMGGSLYYVIRVYDHAALCWPAASSSLGISLNMQISELQWLFVFDVNNVKAVRLEAMSPLYMFQKFKKANCGITMMGQPASSLLDFHMQDGFAGLREVALRRFMKDLGIPEPSSCGQDVPDEISLATNIMLNVNPLLTEKEVVTKMVSRQKSPVSAVFGAEECLDEMVKDTVLGGEVDKVLSHVKAVSAAASAEKVEKKIKAATKAFWTVKETIPMEKLKEAKAKEKAKKEPAASSAAGPKEQKRTYDTLKEHVDKAVRQNVPEKVKVFTDEANGRWKICWEKTSFKQKSISWTAVGAVAAARAAVAQAWEWSREETGCDMPAQVKEKMAKLSA</sequence>
<dbReference type="EMBL" id="CAMXCT030001163">
    <property type="protein sequence ID" value="CAL4774722.1"/>
    <property type="molecule type" value="Genomic_DNA"/>
</dbReference>
<feature type="region of interest" description="Disordered" evidence="1">
    <location>
        <begin position="1379"/>
        <end position="1402"/>
    </location>
</feature>
<feature type="region of interest" description="Disordered" evidence="1">
    <location>
        <begin position="506"/>
        <end position="526"/>
    </location>
</feature>
<feature type="compositionally biased region" description="Low complexity" evidence="1">
    <location>
        <begin position="771"/>
        <end position="783"/>
    </location>
</feature>
<reference evidence="3 4" key="2">
    <citation type="submission" date="2024-05" db="EMBL/GenBank/DDBJ databases">
        <authorList>
            <person name="Chen Y."/>
            <person name="Shah S."/>
            <person name="Dougan E. K."/>
            <person name="Thang M."/>
            <person name="Chan C."/>
        </authorList>
    </citation>
    <scope>NUCLEOTIDE SEQUENCE [LARGE SCALE GENOMIC DNA]</scope>
</reference>
<evidence type="ECO:0000313" key="2">
    <source>
        <dbReference type="EMBL" id="CAI3987410.1"/>
    </source>
</evidence>
<dbReference type="EMBL" id="CAMXCT020001163">
    <property type="protein sequence ID" value="CAL1140785.1"/>
    <property type="molecule type" value="Genomic_DNA"/>
</dbReference>
<evidence type="ECO:0000313" key="4">
    <source>
        <dbReference type="Proteomes" id="UP001152797"/>
    </source>
</evidence>
<feature type="compositionally biased region" description="Basic and acidic residues" evidence="1">
    <location>
        <begin position="784"/>
        <end position="795"/>
    </location>
</feature>
<feature type="compositionally biased region" description="Gly residues" evidence="1">
    <location>
        <begin position="760"/>
        <end position="770"/>
    </location>
</feature>
<proteinExistence type="predicted"/>
<gene>
    <name evidence="2" type="ORF">C1SCF055_LOCUS14684</name>
</gene>
<feature type="region of interest" description="Disordered" evidence="1">
    <location>
        <begin position="760"/>
        <end position="795"/>
    </location>
</feature>
<dbReference type="OrthoDB" id="422910at2759"/>
<evidence type="ECO:0000313" key="3">
    <source>
        <dbReference type="EMBL" id="CAL4774722.1"/>
    </source>
</evidence>
<organism evidence="2">
    <name type="scientific">Cladocopium goreaui</name>
    <dbReference type="NCBI Taxonomy" id="2562237"/>
    <lineage>
        <taxon>Eukaryota</taxon>
        <taxon>Sar</taxon>
        <taxon>Alveolata</taxon>
        <taxon>Dinophyceae</taxon>
        <taxon>Suessiales</taxon>
        <taxon>Symbiodiniaceae</taxon>
        <taxon>Cladocopium</taxon>
    </lineage>
</organism>
<accession>A0A9P1FUL7</accession>
<feature type="compositionally biased region" description="Basic and acidic residues" evidence="1">
    <location>
        <begin position="1379"/>
        <end position="1389"/>
    </location>
</feature>